<sequence>MRATGGGDTPATKKTNWTIDFSKNIAWLMVFVKKYLILTEYTKLFFYVNDFFVPHPDQKIGDLHKSFAKNLEKLMLLLPLLAKNETFLGLVYLRLKIYVKLWQYLHSIIKLSLRRDRKKSF</sequence>
<dbReference type="OrthoDB" id="10003551at2759"/>
<gene>
    <name evidence="5" type="ORF">L596_010206</name>
</gene>
<evidence type="ECO:0000313" key="5">
    <source>
        <dbReference type="EMBL" id="TKR96144.1"/>
    </source>
</evidence>
<dbReference type="InterPro" id="IPR007242">
    <property type="entry name" value="Atg12"/>
</dbReference>
<accession>A0A4U5PIY6</accession>
<dbReference type="GO" id="GO:0061723">
    <property type="term" value="P:glycophagy"/>
    <property type="evidence" value="ECO:0007669"/>
    <property type="project" value="TreeGrafter"/>
</dbReference>
<dbReference type="EMBL" id="AZBU02000002">
    <property type="protein sequence ID" value="TKR96144.1"/>
    <property type="molecule type" value="Genomic_DNA"/>
</dbReference>
<dbReference type="GO" id="GO:0034274">
    <property type="term" value="C:Atg12-Atg5-Atg16 complex"/>
    <property type="evidence" value="ECO:0007669"/>
    <property type="project" value="TreeGrafter"/>
</dbReference>
<dbReference type="GO" id="GO:0019776">
    <property type="term" value="F:Atg8-family ligase activity"/>
    <property type="evidence" value="ECO:0007669"/>
    <property type="project" value="TreeGrafter"/>
</dbReference>
<dbReference type="AlphaFoldDB" id="A0A4U5PIY6"/>
<name>A0A4U5PIY6_STECR</name>
<dbReference type="GO" id="GO:0000422">
    <property type="term" value="P:autophagy of mitochondrion"/>
    <property type="evidence" value="ECO:0007669"/>
    <property type="project" value="TreeGrafter"/>
</dbReference>
<dbReference type="GO" id="GO:0000045">
    <property type="term" value="P:autophagosome assembly"/>
    <property type="evidence" value="ECO:0007669"/>
    <property type="project" value="InterPro"/>
</dbReference>
<evidence type="ECO:0000313" key="6">
    <source>
        <dbReference type="Proteomes" id="UP000298663"/>
    </source>
</evidence>
<keyword evidence="3 4" id="KW-0072">Autophagy</keyword>
<dbReference type="STRING" id="34508.A0A4U5PIY6"/>
<dbReference type="PANTHER" id="PTHR13385">
    <property type="entry name" value="AUTOPHAGY PROTEIN 12"/>
    <property type="match status" value="1"/>
</dbReference>
<dbReference type="Pfam" id="PF04110">
    <property type="entry name" value="APG12"/>
    <property type="match status" value="1"/>
</dbReference>
<evidence type="ECO:0000256" key="3">
    <source>
        <dbReference type="ARBA" id="ARBA00023006"/>
    </source>
</evidence>
<dbReference type="GO" id="GO:0034045">
    <property type="term" value="C:phagophore assembly site membrane"/>
    <property type="evidence" value="ECO:0007669"/>
    <property type="project" value="TreeGrafter"/>
</dbReference>
<reference evidence="5 6" key="1">
    <citation type="journal article" date="2015" name="Genome Biol.">
        <title>Comparative genomics of Steinernema reveals deeply conserved gene regulatory networks.</title>
        <authorList>
            <person name="Dillman A.R."/>
            <person name="Macchietto M."/>
            <person name="Porter C.F."/>
            <person name="Rogers A."/>
            <person name="Williams B."/>
            <person name="Antoshechkin I."/>
            <person name="Lee M.M."/>
            <person name="Goodwin Z."/>
            <person name="Lu X."/>
            <person name="Lewis E.E."/>
            <person name="Goodrich-Blair H."/>
            <person name="Stock S.P."/>
            <person name="Adams B.J."/>
            <person name="Sternberg P.W."/>
            <person name="Mortazavi A."/>
        </authorList>
    </citation>
    <scope>NUCLEOTIDE SEQUENCE [LARGE SCALE GENOMIC DNA]</scope>
    <source>
        <strain evidence="5 6">ALL</strain>
    </source>
</reference>
<proteinExistence type="inferred from homology"/>
<organism evidence="5 6">
    <name type="scientific">Steinernema carpocapsae</name>
    <name type="common">Entomopathogenic nematode</name>
    <dbReference type="NCBI Taxonomy" id="34508"/>
    <lineage>
        <taxon>Eukaryota</taxon>
        <taxon>Metazoa</taxon>
        <taxon>Ecdysozoa</taxon>
        <taxon>Nematoda</taxon>
        <taxon>Chromadorea</taxon>
        <taxon>Rhabditida</taxon>
        <taxon>Tylenchina</taxon>
        <taxon>Panagrolaimomorpha</taxon>
        <taxon>Strongyloidoidea</taxon>
        <taxon>Steinernematidae</taxon>
        <taxon>Steinernema</taxon>
    </lineage>
</organism>
<dbReference type="Proteomes" id="UP000298663">
    <property type="component" value="Unassembled WGS sequence"/>
</dbReference>
<evidence type="ECO:0000256" key="2">
    <source>
        <dbReference type="ARBA" id="ARBA00022786"/>
    </source>
</evidence>
<reference evidence="5 6" key="2">
    <citation type="journal article" date="2019" name="G3 (Bethesda)">
        <title>Hybrid Assembly of the Genome of the Entomopathogenic Nematode Steinernema carpocapsae Identifies the X-Chromosome.</title>
        <authorList>
            <person name="Serra L."/>
            <person name="Macchietto M."/>
            <person name="Macias-Munoz A."/>
            <person name="McGill C.J."/>
            <person name="Rodriguez I.M."/>
            <person name="Rodriguez B."/>
            <person name="Murad R."/>
            <person name="Mortazavi A."/>
        </authorList>
    </citation>
    <scope>NUCLEOTIDE SEQUENCE [LARGE SCALE GENOMIC DNA]</scope>
    <source>
        <strain evidence="5 6">ALL</strain>
    </source>
</reference>
<comment type="subunit">
    <text evidence="4">Forms a conjugate with ATG5.</text>
</comment>
<dbReference type="GO" id="GO:0097352">
    <property type="term" value="P:autophagosome maturation"/>
    <property type="evidence" value="ECO:0007669"/>
    <property type="project" value="TreeGrafter"/>
</dbReference>
<comment type="similarity">
    <text evidence="4">Belongs to the ATG12 family.</text>
</comment>
<keyword evidence="2 4" id="KW-0833">Ubl conjugation pathway</keyword>
<keyword evidence="6" id="KW-1185">Reference proteome</keyword>
<evidence type="ECO:0000256" key="4">
    <source>
        <dbReference type="RuleBase" id="RU361201"/>
    </source>
</evidence>
<evidence type="ECO:0000256" key="1">
    <source>
        <dbReference type="ARBA" id="ARBA00022499"/>
    </source>
</evidence>
<comment type="function">
    <text evidence="4">Ubiquitin-like protein involved in autophagic vesicle formation.</text>
</comment>
<comment type="caution">
    <text evidence="5">The sequence shown here is derived from an EMBL/GenBank/DDBJ whole genome shotgun (WGS) entry which is preliminary data.</text>
</comment>
<dbReference type="Gene3D" id="3.10.20.90">
    <property type="entry name" value="Phosphatidylinositol 3-kinase Catalytic Subunit, Chain A, domain 1"/>
    <property type="match status" value="1"/>
</dbReference>
<dbReference type="SUPFAM" id="SSF54236">
    <property type="entry name" value="Ubiquitin-like"/>
    <property type="match status" value="1"/>
</dbReference>
<protein>
    <recommendedName>
        <fullName evidence="4">Ubiquitin-like protein ATG12</fullName>
    </recommendedName>
</protein>
<keyword evidence="1 4" id="KW-1017">Isopeptide bond</keyword>
<dbReference type="GO" id="GO:0000421">
    <property type="term" value="C:autophagosome membrane"/>
    <property type="evidence" value="ECO:0007669"/>
    <property type="project" value="TreeGrafter"/>
</dbReference>
<dbReference type="PANTHER" id="PTHR13385:SF0">
    <property type="entry name" value="UBIQUITIN-LIKE PROTEIN ATG12"/>
    <property type="match status" value="1"/>
</dbReference>
<dbReference type="InterPro" id="IPR029071">
    <property type="entry name" value="Ubiquitin-like_domsf"/>
</dbReference>
<dbReference type="GO" id="GO:0034727">
    <property type="term" value="P:piecemeal microautophagy of the nucleus"/>
    <property type="evidence" value="ECO:0007669"/>
    <property type="project" value="TreeGrafter"/>
</dbReference>